<keyword evidence="1" id="KW-0732">Signal</keyword>
<protein>
    <submittedName>
        <fullName evidence="2">Uncharacterized protein</fullName>
    </submittedName>
</protein>
<feature type="signal peptide" evidence="1">
    <location>
        <begin position="1"/>
        <end position="26"/>
    </location>
</feature>
<evidence type="ECO:0000313" key="2">
    <source>
        <dbReference type="EMBL" id="MUO43006.1"/>
    </source>
</evidence>
<dbReference type="EMBL" id="MBFE02000009">
    <property type="protein sequence ID" value="MUO43006.1"/>
    <property type="molecule type" value="Genomic_DNA"/>
</dbReference>
<feature type="chain" id="PRO_5045421076" evidence="1">
    <location>
        <begin position="27"/>
        <end position="154"/>
    </location>
</feature>
<evidence type="ECO:0000256" key="1">
    <source>
        <dbReference type="SAM" id="SignalP"/>
    </source>
</evidence>
<gene>
    <name evidence="2" type="ORF">BBL17_014550</name>
</gene>
<comment type="caution">
    <text evidence="2">The sequence shown here is derived from an EMBL/GenBank/DDBJ whole genome shotgun (WGS) entry which is preliminary data.</text>
</comment>
<evidence type="ECO:0000313" key="3">
    <source>
        <dbReference type="Proteomes" id="UP000179454"/>
    </source>
</evidence>
<accession>A0ABW9TEN7</accession>
<sequence length="154" mass="17025">MGLILRKFTAATAAFLLSNLWGLAMADENPYTKRSATLLPVTLKLDGNVTDALARKSLSTLQDIYRQLQEETEKGEELVNNNGTASACDVAHSNLLIVVGFAINKLDGEGRYQDWMENESLEKLAEYRELVAACSNDARLPAFSKITDNMIKQL</sequence>
<name>A0ABW9TEN7_AGRVI</name>
<dbReference type="RefSeq" id="WP_071208311.1">
    <property type="nucleotide sequence ID" value="NZ_MBFE02000009.1"/>
</dbReference>
<reference evidence="2" key="1">
    <citation type="submission" date="2019-11" db="EMBL/GenBank/DDBJ databases">
        <title>Whole-genome sequencing of Allorhizobium vitis.</title>
        <authorList>
            <person name="Gan H.M."/>
            <person name="Savka M.A."/>
        </authorList>
    </citation>
    <scope>NUCLEOTIDE SEQUENCE [LARGE SCALE GENOMIC DNA]</scope>
    <source>
        <strain evidence="2">T1/7</strain>
    </source>
</reference>
<dbReference type="Proteomes" id="UP000179454">
    <property type="component" value="Unassembled WGS sequence"/>
</dbReference>
<keyword evidence="3" id="KW-1185">Reference proteome</keyword>
<organism evidence="2 3">
    <name type="scientific">Agrobacterium vitis</name>
    <name type="common">Rhizobium vitis</name>
    <dbReference type="NCBI Taxonomy" id="373"/>
    <lineage>
        <taxon>Bacteria</taxon>
        <taxon>Pseudomonadati</taxon>
        <taxon>Pseudomonadota</taxon>
        <taxon>Alphaproteobacteria</taxon>
        <taxon>Hyphomicrobiales</taxon>
        <taxon>Rhizobiaceae</taxon>
        <taxon>Rhizobium/Agrobacterium group</taxon>
        <taxon>Agrobacterium</taxon>
    </lineage>
</organism>
<proteinExistence type="predicted"/>